<gene>
    <name evidence="1" type="ordered locus">Geob_2705</name>
</gene>
<evidence type="ECO:0000313" key="1">
    <source>
        <dbReference type="EMBL" id="ACM21055.1"/>
    </source>
</evidence>
<protein>
    <recommendedName>
        <fullName evidence="3">ParG</fullName>
    </recommendedName>
</protein>
<dbReference type="KEGG" id="geo:Geob_2705"/>
<dbReference type="HOGENOM" id="CLU_2093333_0_0_7"/>
<organism evidence="1 2">
    <name type="scientific">Geotalea daltonii (strain DSM 22248 / JCM 15807 / FRC-32)</name>
    <name type="common">Geobacter daltonii</name>
    <dbReference type="NCBI Taxonomy" id="316067"/>
    <lineage>
        <taxon>Bacteria</taxon>
        <taxon>Pseudomonadati</taxon>
        <taxon>Thermodesulfobacteriota</taxon>
        <taxon>Desulfuromonadia</taxon>
        <taxon>Geobacterales</taxon>
        <taxon>Geobacteraceae</taxon>
        <taxon>Geotalea</taxon>
    </lineage>
</organism>
<proteinExistence type="predicted"/>
<dbReference type="OrthoDB" id="8776210at2"/>
<dbReference type="Proteomes" id="UP000007721">
    <property type="component" value="Chromosome"/>
</dbReference>
<evidence type="ECO:0008006" key="3">
    <source>
        <dbReference type="Google" id="ProtNLM"/>
    </source>
</evidence>
<dbReference type="AlphaFoldDB" id="B9M1H3"/>
<dbReference type="InterPro" id="IPR010985">
    <property type="entry name" value="Ribbon_hlx_hlx"/>
</dbReference>
<dbReference type="Gene3D" id="1.10.1220.10">
    <property type="entry name" value="Met repressor-like"/>
    <property type="match status" value="1"/>
</dbReference>
<dbReference type="InterPro" id="IPR013321">
    <property type="entry name" value="Arc_rbn_hlx_hlx"/>
</dbReference>
<sequence length="116" mass="12906">MDDMENQMGLFEIPKINKPAPVKKAAEKAAPVRKAIEKAQNQVVKKQRQPVAKPVKRAVKAPTVKAVSGLVPEGDVRLTANIRQDLHLKLKIAAAHRRTTIGEMIEELIDRYVADH</sequence>
<reference evidence="1 2" key="1">
    <citation type="submission" date="2009-01" db="EMBL/GenBank/DDBJ databases">
        <title>Complete sequence of Geobacter sp. FRC-32.</title>
        <authorList>
            <consortium name="US DOE Joint Genome Institute"/>
            <person name="Lucas S."/>
            <person name="Copeland A."/>
            <person name="Lapidus A."/>
            <person name="Glavina del Rio T."/>
            <person name="Dalin E."/>
            <person name="Tice H."/>
            <person name="Bruce D."/>
            <person name="Goodwin L."/>
            <person name="Pitluck S."/>
            <person name="Saunders E."/>
            <person name="Brettin T."/>
            <person name="Detter J.C."/>
            <person name="Han C."/>
            <person name="Larimer F."/>
            <person name="Land M."/>
            <person name="Hauser L."/>
            <person name="Kyrpides N."/>
            <person name="Ovchinnikova G."/>
            <person name="Kostka J."/>
            <person name="Richardson P."/>
        </authorList>
    </citation>
    <scope>NUCLEOTIDE SEQUENCE [LARGE SCALE GENOMIC DNA]</scope>
    <source>
        <strain evidence="2">DSM 22248 / JCM 15807 / FRC-32</strain>
    </source>
</reference>
<keyword evidence="2" id="KW-1185">Reference proteome</keyword>
<name>B9M1H3_GEODF</name>
<dbReference type="SUPFAM" id="SSF47598">
    <property type="entry name" value="Ribbon-helix-helix"/>
    <property type="match status" value="1"/>
</dbReference>
<dbReference type="RefSeq" id="WP_012647783.1">
    <property type="nucleotide sequence ID" value="NC_011979.1"/>
</dbReference>
<evidence type="ECO:0000313" key="2">
    <source>
        <dbReference type="Proteomes" id="UP000007721"/>
    </source>
</evidence>
<dbReference type="GO" id="GO:0006355">
    <property type="term" value="P:regulation of DNA-templated transcription"/>
    <property type="evidence" value="ECO:0007669"/>
    <property type="project" value="InterPro"/>
</dbReference>
<accession>B9M1H3</accession>
<dbReference type="EMBL" id="CP001390">
    <property type="protein sequence ID" value="ACM21055.1"/>
    <property type="molecule type" value="Genomic_DNA"/>
</dbReference>